<evidence type="ECO:0000256" key="8">
    <source>
        <dbReference type="ARBA" id="ARBA00023136"/>
    </source>
</evidence>
<comment type="similarity">
    <text evidence="10 11">Belongs to the TonB-dependent receptor family.</text>
</comment>
<dbReference type="InterPro" id="IPR023996">
    <property type="entry name" value="TonB-dep_OMP_SusC/RagA"/>
</dbReference>
<evidence type="ECO:0000313" key="14">
    <source>
        <dbReference type="Proteomes" id="UP000557307"/>
    </source>
</evidence>
<keyword evidence="14" id="KW-1185">Reference proteome</keyword>
<dbReference type="RefSeq" id="WP_184175698.1">
    <property type="nucleotide sequence ID" value="NZ_JACHGF010000005.1"/>
</dbReference>
<dbReference type="InterPro" id="IPR037066">
    <property type="entry name" value="Plug_dom_sf"/>
</dbReference>
<dbReference type="Gene3D" id="2.60.40.1120">
    <property type="entry name" value="Carboxypeptidase-like, regulatory domain"/>
    <property type="match status" value="1"/>
</dbReference>
<gene>
    <name evidence="13" type="ORF">HNQ92_003653</name>
</gene>
<dbReference type="GO" id="GO:0009279">
    <property type="term" value="C:cell outer membrane"/>
    <property type="evidence" value="ECO:0007669"/>
    <property type="project" value="UniProtKB-SubCell"/>
</dbReference>
<dbReference type="InterPro" id="IPR011662">
    <property type="entry name" value="Secretin/TonB_short_N"/>
</dbReference>
<dbReference type="AlphaFoldDB" id="A0A840TML0"/>
<evidence type="ECO:0000256" key="1">
    <source>
        <dbReference type="ARBA" id="ARBA00004571"/>
    </source>
</evidence>
<evidence type="ECO:0000259" key="12">
    <source>
        <dbReference type="SMART" id="SM00965"/>
    </source>
</evidence>
<name>A0A840TML0_9BACT</name>
<dbReference type="Gene3D" id="2.40.170.20">
    <property type="entry name" value="TonB-dependent receptor, beta-barrel domain"/>
    <property type="match status" value="1"/>
</dbReference>
<dbReference type="InterPro" id="IPR023997">
    <property type="entry name" value="TonB-dep_OMP_SusC/RagA_CS"/>
</dbReference>
<dbReference type="InterPro" id="IPR036942">
    <property type="entry name" value="Beta-barrel_TonB_sf"/>
</dbReference>
<accession>A0A840TML0</accession>
<protein>
    <submittedName>
        <fullName evidence="13">TonB-linked SusC/RagA family outer membrane protein</fullName>
    </submittedName>
</protein>
<dbReference type="GO" id="GO:0006826">
    <property type="term" value="P:iron ion transport"/>
    <property type="evidence" value="ECO:0007669"/>
    <property type="project" value="UniProtKB-KW"/>
</dbReference>
<dbReference type="Gene3D" id="3.55.50.30">
    <property type="match status" value="1"/>
</dbReference>
<dbReference type="SUPFAM" id="SSF56935">
    <property type="entry name" value="Porins"/>
    <property type="match status" value="1"/>
</dbReference>
<dbReference type="Proteomes" id="UP000557307">
    <property type="component" value="Unassembled WGS sequence"/>
</dbReference>
<keyword evidence="5 10" id="KW-0812">Transmembrane</keyword>
<evidence type="ECO:0000256" key="3">
    <source>
        <dbReference type="ARBA" id="ARBA00022452"/>
    </source>
</evidence>
<reference evidence="13 14" key="1">
    <citation type="submission" date="2020-08" db="EMBL/GenBank/DDBJ databases">
        <title>Genomic Encyclopedia of Type Strains, Phase IV (KMG-IV): sequencing the most valuable type-strain genomes for metagenomic binning, comparative biology and taxonomic classification.</title>
        <authorList>
            <person name="Goeker M."/>
        </authorList>
    </citation>
    <scope>NUCLEOTIDE SEQUENCE [LARGE SCALE GENOMIC DNA]</scope>
    <source>
        <strain evidence="13 14">DSM 105074</strain>
    </source>
</reference>
<dbReference type="Pfam" id="PF07715">
    <property type="entry name" value="Plug"/>
    <property type="match status" value="1"/>
</dbReference>
<keyword evidence="7 11" id="KW-0798">TonB box</keyword>
<dbReference type="InterPro" id="IPR039426">
    <property type="entry name" value="TonB-dep_rcpt-like"/>
</dbReference>
<evidence type="ECO:0000256" key="6">
    <source>
        <dbReference type="ARBA" id="ARBA00023004"/>
    </source>
</evidence>
<evidence type="ECO:0000256" key="9">
    <source>
        <dbReference type="ARBA" id="ARBA00023237"/>
    </source>
</evidence>
<dbReference type="PROSITE" id="PS52016">
    <property type="entry name" value="TONB_DEPENDENT_REC_3"/>
    <property type="match status" value="1"/>
</dbReference>
<dbReference type="Pfam" id="PF07660">
    <property type="entry name" value="STN"/>
    <property type="match status" value="1"/>
</dbReference>
<organism evidence="13 14">
    <name type="scientific">Rhabdobacter roseus</name>
    <dbReference type="NCBI Taxonomy" id="1655419"/>
    <lineage>
        <taxon>Bacteria</taxon>
        <taxon>Pseudomonadati</taxon>
        <taxon>Bacteroidota</taxon>
        <taxon>Cytophagia</taxon>
        <taxon>Cytophagales</taxon>
        <taxon>Cytophagaceae</taxon>
        <taxon>Rhabdobacter</taxon>
    </lineage>
</organism>
<dbReference type="Gene3D" id="2.170.130.10">
    <property type="entry name" value="TonB-dependent receptor, plug domain"/>
    <property type="match status" value="1"/>
</dbReference>
<dbReference type="EMBL" id="JACHGF010000005">
    <property type="protein sequence ID" value="MBB5285496.1"/>
    <property type="molecule type" value="Genomic_DNA"/>
</dbReference>
<keyword evidence="4" id="KW-0406">Ion transport</keyword>
<dbReference type="InterPro" id="IPR000531">
    <property type="entry name" value="Beta-barrel_TonB"/>
</dbReference>
<dbReference type="Pfam" id="PF13715">
    <property type="entry name" value="CarbopepD_reg_2"/>
    <property type="match status" value="1"/>
</dbReference>
<dbReference type="SUPFAM" id="SSF49464">
    <property type="entry name" value="Carboxypeptidase regulatory domain-like"/>
    <property type="match status" value="1"/>
</dbReference>
<dbReference type="InterPro" id="IPR012910">
    <property type="entry name" value="Plug_dom"/>
</dbReference>
<dbReference type="NCBIfam" id="TIGR04056">
    <property type="entry name" value="OMP_RagA_SusC"/>
    <property type="match status" value="1"/>
</dbReference>
<evidence type="ECO:0000256" key="2">
    <source>
        <dbReference type="ARBA" id="ARBA00022448"/>
    </source>
</evidence>
<dbReference type="PROSITE" id="PS00018">
    <property type="entry name" value="EF_HAND_1"/>
    <property type="match status" value="1"/>
</dbReference>
<comment type="caution">
    <text evidence="13">The sequence shown here is derived from an EMBL/GenBank/DDBJ whole genome shotgun (WGS) entry which is preliminary data.</text>
</comment>
<evidence type="ECO:0000256" key="4">
    <source>
        <dbReference type="ARBA" id="ARBA00022496"/>
    </source>
</evidence>
<evidence type="ECO:0000313" key="13">
    <source>
        <dbReference type="EMBL" id="MBB5285496.1"/>
    </source>
</evidence>
<evidence type="ECO:0000256" key="5">
    <source>
        <dbReference type="ARBA" id="ARBA00022692"/>
    </source>
</evidence>
<keyword evidence="6" id="KW-0408">Iron</keyword>
<proteinExistence type="inferred from homology"/>
<keyword evidence="9 10" id="KW-0998">Cell outer membrane</keyword>
<dbReference type="Pfam" id="PF00593">
    <property type="entry name" value="TonB_dep_Rec_b-barrel"/>
    <property type="match status" value="1"/>
</dbReference>
<dbReference type="FunFam" id="2.170.130.10:FF:000008">
    <property type="entry name" value="SusC/RagA family TonB-linked outer membrane protein"/>
    <property type="match status" value="1"/>
</dbReference>
<dbReference type="NCBIfam" id="TIGR04057">
    <property type="entry name" value="SusC_RagA_signa"/>
    <property type="match status" value="1"/>
</dbReference>
<dbReference type="SMART" id="SM00965">
    <property type="entry name" value="STN"/>
    <property type="match status" value="1"/>
</dbReference>
<comment type="subcellular location">
    <subcellularLocation>
        <location evidence="1 10">Cell outer membrane</location>
        <topology evidence="1 10">Multi-pass membrane protein</topology>
    </subcellularLocation>
</comment>
<feature type="domain" description="Secretin/TonB short N-terminal" evidence="12">
    <location>
        <begin position="21"/>
        <end position="71"/>
    </location>
</feature>
<sequence length="1112" mass="123985">MNFKETTLKQVLYEIERQSKKSFFYSSSQIDTRRKVSLAHSGTLEAILQVLFDNTDVSWQIEGKHILLKKKAEAGKEETYNRNRSADPSPETLQLRPELILRSRLVIAVNGVVRDDTNEPLPGVSIILKGTQKGTVTDQEGKFSMEVPSADATLVFSFVGYLPREITVGNQSFLEVGLQTDTKALSEVIVVGYGTVKKENLTSSISKIGTEAIEGRPISTLSEAFAGQLAGVRAQSTSGIPGQELQIRIRGVNTINGNSSPLYVIDGVPRDDMNDINPSDVASIQILKDASATAIYGARGANGVVLIETKQGVGKPTVSFDAFYGVQDPEKLVGMMNTKEWLAYNIWDRNETWLRQGGSMKDPMSARPANLQVPDRWLDPNIQGTDWQRAIFAVAPIQSYQVSVSGKNELGSVYMSGGYFDQDGVIQNTYYRRMNFRFNGTLNVSSRLKLGMNLSPSFSTQDDRETQGKETVIHHAMAQSPLVGLNEATRDWGYPVGIGQVYPNPVERLKYTTDRTNKNKFTSVVWGEYALLPSLTFRSQFGYNYNQDLYEFFQPGNITYNNGFVTLGNSSSQTLRDWSIQNTLSYEKNFGDHNLSLLAGQSAEDRSFFRIQAVANGWPNEIIETLNVATTPTRASTDKNSSRISSFFGRAGYNFREKYLINATLRRDGSSRFGSNHKWGVFPAVSAGWKINEEAFLQHANWLSLLKIRAAWGTSGNDRIGNYDYMSKLGISNTSWGDAVVPGLVPSNIENPDLKWESTTTRDFGLDISVFNNRIQFNFDYYINRTNNLLFNLPIPNTTGFSSFRTNIGSIQNRGWEIDLTTTNTTGALRWTSSLNLSTNKNKVLDMGSITQFTSTNWDAQFITRVGGPVSQFYAYRTNGILTRADFDDAGKAIVPTFPGQEMGNVKYVDQNGDGRINASDLVPYGNNLPDMIYGFTNRAKWRNFELSVLIQGQVGGDVLFLGQRQLDNGNTNVNNFARWVHAWKPDYEAKYGPGENPIPDYLGVDMSWDGETPYTKGMKSDNNSDFRIYDATFLRIRNIALNYTLPKSIGGRSFYKGARLYVSVDNLKTFDNYPGVTPETNSFGNATTQAGVDYSTYPLAKKYTVGINVTF</sequence>
<keyword evidence="3 10" id="KW-1134">Transmembrane beta strand</keyword>
<dbReference type="InterPro" id="IPR008969">
    <property type="entry name" value="CarboxyPept-like_regulatory"/>
</dbReference>
<dbReference type="InterPro" id="IPR018247">
    <property type="entry name" value="EF_Hand_1_Ca_BS"/>
</dbReference>
<keyword evidence="4" id="KW-0410">Iron transport</keyword>
<evidence type="ECO:0000256" key="10">
    <source>
        <dbReference type="PROSITE-ProRule" id="PRU01360"/>
    </source>
</evidence>
<keyword evidence="2 10" id="KW-0813">Transport</keyword>
<evidence type="ECO:0000256" key="11">
    <source>
        <dbReference type="RuleBase" id="RU003357"/>
    </source>
</evidence>
<evidence type="ECO:0000256" key="7">
    <source>
        <dbReference type="ARBA" id="ARBA00023077"/>
    </source>
</evidence>
<keyword evidence="8 10" id="KW-0472">Membrane</keyword>